<dbReference type="InterPro" id="IPR036397">
    <property type="entry name" value="RNaseH_sf"/>
</dbReference>
<dbReference type="Pfam" id="PF13456">
    <property type="entry name" value="RVT_3"/>
    <property type="match status" value="1"/>
</dbReference>
<feature type="region of interest" description="Disordered" evidence="1">
    <location>
        <begin position="1"/>
        <end position="27"/>
    </location>
</feature>
<comment type="caution">
    <text evidence="3">The sequence shown here is derived from an EMBL/GenBank/DDBJ whole genome shotgun (WGS) entry which is preliminary data.</text>
</comment>
<protein>
    <recommendedName>
        <fullName evidence="2">RNase H type-1 domain-containing protein</fullName>
    </recommendedName>
</protein>
<evidence type="ECO:0000313" key="4">
    <source>
        <dbReference type="Proteomes" id="UP001396334"/>
    </source>
</evidence>
<evidence type="ECO:0000313" key="3">
    <source>
        <dbReference type="EMBL" id="KAK8488939.1"/>
    </source>
</evidence>
<feature type="domain" description="RNase H type-1" evidence="2">
    <location>
        <begin position="36"/>
        <end position="91"/>
    </location>
</feature>
<organism evidence="3 4">
    <name type="scientific">Hibiscus sabdariffa</name>
    <name type="common">roselle</name>
    <dbReference type="NCBI Taxonomy" id="183260"/>
    <lineage>
        <taxon>Eukaryota</taxon>
        <taxon>Viridiplantae</taxon>
        <taxon>Streptophyta</taxon>
        <taxon>Embryophyta</taxon>
        <taxon>Tracheophyta</taxon>
        <taxon>Spermatophyta</taxon>
        <taxon>Magnoliopsida</taxon>
        <taxon>eudicotyledons</taxon>
        <taxon>Gunneridae</taxon>
        <taxon>Pentapetalae</taxon>
        <taxon>rosids</taxon>
        <taxon>malvids</taxon>
        <taxon>Malvales</taxon>
        <taxon>Malvaceae</taxon>
        <taxon>Malvoideae</taxon>
        <taxon>Hibiscus</taxon>
    </lineage>
</organism>
<evidence type="ECO:0000256" key="1">
    <source>
        <dbReference type="SAM" id="MobiDB-lite"/>
    </source>
</evidence>
<keyword evidence="4" id="KW-1185">Reference proteome</keyword>
<gene>
    <name evidence="3" type="ORF">V6N11_019474</name>
</gene>
<dbReference type="Proteomes" id="UP001396334">
    <property type="component" value="Unassembled WGS sequence"/>
</dbReference>
<reference evidence="3 4" key="1">
    <citation type="journal article" date="2024" name="G3 (Bethesda)">
        <title>Genome assembly of Hibiscus sabdariffa L. provides insights into metabolisms of medicinal natural products.</title>
        <authorList>
            <person name="Kim T."/>
        </authorList>
    </citation>
    <scope>NUCLEOTIDE SEQUENCE [LARGE SCALE GENOMIC DNA]</scope>
    <source>
        <strain evidence="3">TK-2024</strain>
        <tissue evidence="3">Old leaves</tissue>
    </source>
</reference>
<dbReference type="SUPFAM" id="SSF53098">
    <property type="entry name" value="Ribonuclease H-like"/>
    <property type="match status" value="1"/>
</dbReference>
<proteinExistence type="predicted"/>
<dbReference type="Gene3D" id="3.30.420.10">
    <property type="entry name" value="Ribonuclease H-like superfamily/Ribonuclease H"/>
    <property type="match status" value="1"/>
</dbReference>
<dbReference type="InterPro" id="IPR012337">
    <property type="entry name" value="RNaseH-like_sf"/>
</dbReference>
<name>A0ABR2A7Y4_9ROSI</name>
<sequence>MLPPPESSQDDEIFHTPPESRLTPAFSDNCKDDRMVHSDCSEAVNLLTASYANNSPLSLVRAIDNLRQKGWATDIAWIPRACNKPADRLATTVDSRQLDLLCLTSPPTALISFC</sequence>
<dbReference type="InterPro" id="IPR044730">
    <property type="entry name" value="RNase_H-like_dom_plant"/>
</dbReference>
<evidence type="ECO:0000259" key="2">
    <source>
        <dbReference type="Pfam" id="PF13456"/>
    </source>
</evidence>
<dbReference type="EMBL" id="JBBPBN010000332">
    <property type="protein sequence ID" value="KAK8488939.1"/>
    <property type="molecule type" value="Genomic_DNA"/>
</dbReference>
<accession>A0ABR2A7Y4</accession>
<dbReference type="CDD" id="cd06222">
    <property type="entry name" value="RNase_H_like"/>
    <property type="match status" value="1"/>
</dbReference>
<dbReference type="InterPro" id="IPR002156">
    <property type="entry name" value="RNaseH_domain"/>
</dbReference>